<evidence type="ECO:0000313" key="1">
    <source>
        <dbReference type="EMBL" id="KAH8012274.1"/>
    </source>
</evidence>
<keyword evidence="2" id="KW-1185">Reference proteome</keyword>
<dbReference type="EMBL" id="CM037626">
    <property type="protein sequence ID" value="KAH8012274.1"/>
    <property type="molecule type" value="Genomic_DNA"/>
</dbReference>
<dbReference type="Proteomes" id="UP000827872">
    <property type="component" value="Linkage Group LG13"/>
</dbReference>
<reference evidence="1" key="1">
    <citation type="submission" date="2021-08" db="EMBL/GenBank/DDBJ databases">
        <title>The first chromosome-level gecko genome reveals the dynamic sex chromosomes of Neotropical dwarf geckos (Sphaerodactylidae: Sphaerodactylus).</title>
        <authorList>
            <person name="Pinto B.J."/>
            <person name="Keating S.E."/>
            <person name="Gamble T."/>
        </authorList>
    </citation>
    <scope>NUCLEOTIDE SEQUENCE</scope>
    <source>
        <strain evidence="1">TG3544</strain>
    </source>
</reference>
<proteinExistence type="predicted"/>
<sequence length="119" mass="13095">MARALLILAILIYCSGLSFEATLTQLPSQSVPLGQTAEVSCTVSGSISDFQWIQQRPGQGPHFVLYGSKRGEGIPNRFTDSSSGSNRYLTIGNVQREDEADYYCLAWDSSNSRLHSVKF</sequence>
<gene>
    <name evidence="1" type="ORF">K3G42_016017</name>
</gene>
<comment type="caution">
    <text evidence="1">The sequence shown here is derived from an EMBL/GenBank/DDBJ whole genome shotgun (WGS) entry which is preliminary data.</text>
</comment>
<organism evidence="1 2">
    <name type="scientific">Sphaerodactylus townsendi</name>
    <dbReference type="NCBI Taxonomy" id="933632"/>
    <lineage>
        <taxon>Eukaryota</taxon>
        <taxon>Metazoa</taxon>
        <taxon>Chordata</taxon>
        <taxon>Craniata</taxon>
        <taxon>Vertebrata</taxon>
        <taxon>Euteleostomi</taxon>
        <taxon>Lepidosauria</taxon>
        <taxon>Squamata</taxon>
        <taxon>Bifurcata</taxon>
        <taxon>Gekkota</taxon>
        <taxon>Sphaerodactylidae</taxon>
        <taxon>Sphaerodactylus</taxon>
    </lineage>
</organism>
<evidence type="ECO:0000313" key="2">
    <source>
        <dbReference type="Proteomes" id="UP000827872"/>
    </source>
</evidence>
<accession>A0ACB8FYS5</accession>
<name>A0ACB8FYS5_9SAUR</name>
<protein>
    <submittedName>
        <fullName evidence="1">Uncharacterized protein</fullName>
    </submittedName>
</protein>